<dbReference type="RefSeq" id="YP_010671781.1">
    <property type="nucleotide sequence ID" value="NC_070971.1"/>
</dbReference>
<proteinExistence type="predicted"/>
<accession>A0A4Y5TNJ5</accession>
<dbReference type="KEGG" id="vg:77948037"/>
<dbReference type="EMBL" id="MK816297">
    <property type="protein sequence ID" value="QDB70852.1"/>
    <property type="molecule type" value="Genomic_DNA"/>
</dbReference>
<name>A0A4Y5TNJ5_9CAUD</name>
<dbReference type="GeneID" id="77948037"/>
<evidence type="ECO:0000313" key="1">
    <source>
        <dbReference type="EMBL" id="QDB70852.1"/>
    </source>
</evidence>
<keyword evidence="2" id="KW-1185">Reference proteome</keyword>
<evidence type="ECO:0000313" key="2">
    <source>
        <dbReference type="Proteomes" id="UP000319293"/>
    </source>
</evidence>
<reference evidence="1 2" key="1">
    <citation type="submission" date="2019-04" db="EMBL/GenBank/DDBJ databases">
        <title>Complete genome sequence of a novel bacteriophage, PBPA162, infecting Pseudomonas aeruginosa.</title>
        <authorList>
            <person name="Myung H."/>
            <person name="Hong H."/>
            <person name="Cho J."/>
        </authorList>
    </citation>
    <scope>NUCLEOTIDE SEQUENCE [LARGE SCALE GENOMIC DNA]</scope>
</reference>
<organism evidence="1 2">
    <name type="scientific">Pseudomonas virus PBPA162</name>
    <dbReference type="NCBI Taxonomy" id="2588096"/>
    <lineage>
        <taxon>Viruses</taxon>
        <taxon>Duplodnaviria</taxon>
        <taxon>Heunggongvirae</taxon>
        <taxon>Uroviricota</taxon>
        <taxon>Caudoviricetes</taxon>
        <taxon>Queuovirinae</taxon>
        <taxon>Iggyvirus</taxon>
        <taxon>Iggyvirus PBPA162</taxon>
    </lineage>
</organism>
<dbReference type="Proteomes" id="UP000319293">
    <property type="component" value="Segment"/>
</dbReference>
<protein>
    <submittedName>
        <fullName evidence="1">Uncharacterized protein</fullName>
    </submittedName>
</protein>
<sequence length="106" mass="11873">MSKALLPAQCTDKSQHPKFRNGWNSCISEMLRMRIGQGPTVTLELDKQTVAYLRQLNVMAKGRADQLSMCTRCDPAQREFMASLSNWLEGLVAKCNEENGNAEIPV</sequence>